<reference evidence="2" key="1">
    <citation type="journal article" date="2020" name="Nature">
        <title>Giant virus diversity and host interactions through global metagenomics.</title>
        <authorList>
            <person name="Schulz F."/>
            <person name="Roux S."/>
            <person name="Paez-Espino D."/>
            <person name="Jungbluth S."/>
            <person name="Walsh D.A."/>
            <person name="Denef V.J."/>
            <person name="McMahon K.D."/>
            <person name="Konstantinidis K.T."/>
            <person name="Eloe-Fadrosh E.A."/>
            <person name="Kyrpides N.C."/>
            <person name="Woyke T."/>
        </authorList>
    </citation>
    <scope>NUCLEOTIDE SEQUENCE</scope>
    <source>
        <strain evidence="2">GVMAG-M-3300013006-15</strain>
    </source>
</reference>
<keyword evidence="1" id="KW-0812">Transmembrane</keyword>
<evidence type="ECO:0000256" key="1">
    <source>
        <dbReference type="SAM" id="Phobius"/>
    </source>
</evidence>
<sequence>MEGISAAVYSLAALTTAIIYMVIVAQIPTIYDGPIAGNLITALTICFFLGVFMFFAVAHFVPSHTTNVLMWCVFLIHVVCLPLALFGAVGAAASVADAKKVLSS</sequence>
<organism evidence="2">
    <name type="scientific">viral metagenome</name>
    <dbReference type="NCBI Taxonomy" id="1070528"/>
    <lineage>
        <taxon>unclassified sequences</taxon>
        <taxon>metagenomes</taxon>
        <taxon>organismal metagenomes</taxon>
    </lineage>
</organism>
<feature type="transmembrane region" description="Helical" evidence="1">
    <location>
        <begin position="6"/>
        <end position="27"/>
    </location>
</feature>
<feature type="transmembrane region" description="Helical" evidence="1">
    <location>
        <begin position="68"/>
        <end position="96"/>
    </location>
</feature>
<name>A0A6C0BIG0_9ZZZZ</name>
<accession>A0A6C0BIG0</accession>
<keyword evidence="1" id="KW-0472">Membrane</keyword>
<dbReference type="EMBL" id="MN739162">
    <property type="protein sequence ID" value="QHS91494.1"/>
    <property type="molecule type" value="Genomic_DNA"/>
</dbReference>
<keyword evidence="1" id="KW-1133">Transmembrane helix</keyword>
<proteinExistence type="predicted"/>
<dbReference type="AlphaFoldDB" id="A0A6C0BIG0"/>
<evidence type="ECO:0000313" key="2">
    <source>
        <dbReference type="EMBL" id="QHS91494.1"/>
    </source>
</evidence>
<protein>
    <submittedName>
        <fullName evidence="2">Uncharacterized protein</fullName>
    </submittedName>
</protein>
<feature type="transmembrane region" description="Helical" evidence="1">
    <location>
        <begin position="39"/>
        <end position="62"/>
    </location>
</feature>